<dbReference type="EMBL" id="JADOXO010000502">
    <property type="protein sequence ID" value="KAF9803520.1"/>
    <property type="molecule type" value="Genomic_DNA"/>
</dbReference>
<accession>A0A8H7TXQ2</accession>
<gene>
    <name evidence="1" type="ORF">IEO21_09658</name>
</gene>
<organism evidence="1 2">
    <name type="scientific">Rhodonia placenta</name>
    <dbReference type="NCBI Taxonomy" id="104341"/>
    <lineage>
        <taxon>Eukaryota</taxon>
        <taxon>Fungi</taxon>
        <taxon>Dikarya</taxon>
        <taxon>Basidiomycota</taxon>
        <taxon>Agaricomycotina</taxon>
        <taxon>Agaricomycetes</taxon>
        <taxon>Polyporales</taxon>
        <taxon>Adustoporiaceae</taxon>
        <taxon>Rhodonia</taxon>
    </lineage>
</organism>
<evidence type="ECO:0000313" key="1">
    <source>
        <dbReference type="EMBL" id="KAF9803520.1"/>
    </source>
</evidence>
<reference evidence="1" key="2">
    <citation type="journal article" name="Front. Microbiol.">
        <title>Degradative Capacity of Two Strains of Rhodonia placenta: From Phenotype to Genotype.</title>
        <authorList>
            <person name="Kolle M."/>
            <person name="Horta M.A.C."/>
            <person name="Nowrousian M."/>
            <person name="Ohm R.A."/>
            <person name="Benz J.P."/>
            <person name="Pilgard A."/>
        </authorList>
    </citation>
    <scope>NUCLEOTIDE SEQUENCE</scope>
    <source>
        <strain evidence="1">FPRL280</strain>
    </source>
</reference>
<sequence>MLPRVERMCRRITAAAIAKTPWAATMLFQLKPSRTPFMDTRLVMYYQKLILEKVVIRSRSCASLRRSRLEIRTFERERSTWRSRESGKYNSDIHKGQKGDKPVPKTEALIRARRSINPRRLVTLTAFKPLDVPRNHIEQPALKPISVTSQAAYSMCSQAQIVHACAS</sequence>
<comment type="caution">
    <text evidence="1">The sequence shown here is derived from an EMBL/GenBank/DDBJ whole genome shotgun (WGS) entry which is preliminary data.</text>
</comment>
<name>A0A8H7TXQ2_9APHY</name>
<reference evidence="1" key="1">
    <citation type="submission" date="2020-11" db="EMBL/GenBank/DDBJ databases">
        <authorList>
            <person name="Koelle M."/>
            <person name="Horta M.A.C."/>
            <person name="Nowrousian M."/>
            <person name="Ohm R.A."/>
            <person name="Benz P."/>
            <person name="Pilgard A."/>
        </authorList>
    </citation>
    <scope>NUCLEOTIDE SEQUENCE</scope>
    <source>
        <strain evidence="1">FPRL280</strain>
    </source>
</reference>
<dbReference type="AlphaFoldDB" id="A0A8H7TXQ2"/>
<proteinExistence type="predicted"/>
<protein>
    <submittedName>
        <fullName evidence="1">Uncharacterized protein</fullName>
    </submittedName>
</protein>
<evidence type="ECO:0000313" key="2">
    <source>
        <dbReference type="Proteomes" id="UP000639403"/>
    </source>
</evidence>
<dbReference type="Proteomes" id="UP000639403">
    <property type="component" value="Unassembled WGS sequence"/>
</dbReference>